<dbReference type="PROSITE" id="PS01310">
    <property type="entry name" value="FXYD"/>
    <property type="match status" value="1"/>
</dbReference>
<dbReference type="InterPro" id="IPR047297">
    <property type="entry name" value="FXYD_motif"/>
</dbReference>
<protein>
    <recommendedName>
        <fullName evidence="8">FXYD domain-containing ion transport regulator</fullName>
    </recommendedName>
</protein>
<organism evidence="10 11">
    <name type="scientific">Muntiacus muntjak</name>
    <name type="common">Barking deer</name>
    <name type="synonym">Indian muntjac</name>
    <dbReference type="NCBI Taxonomy" id="9888"/>
    <lineage>
        <taxon>Eukaryota</taxon>
        <taxon>Metazoa</taxon>
        <taxon>Chordata</taxon>
        <taxon>Craniata</taxon>
        <taxon>Vertebrata</taxon>
        <taxon>Euteleostomi</taxon>
        <taxon>Mammalia</taxon>
        <taxon>Eutheria</taxon>
        <taxon>Laurasiatheria</taxon>
        <taxon>Artiodactyla</taxon>
        <taxon>Ruminantia</taxon>
        <taxon>Pecora</taxon>
        <taxon>Cervidae</taxon>
        <taxon>Muntiacinae</taxon>
        <taxon>Muntiacus</taxon>
    </lineage>
</organism>
<evidence type="ECO:0000256" key="4">
    <source>
        <dbReference type="ARBA" id="ARBA00022692"/>
    </source>
</evidence>
<gene>
    <name evidence="10" type="ORF">FD754_016373</name>
</gene>
<evidence type="ECO:0000256" key="8">
    <source>
        <dbReference type="RuleBase" id="RU364131"/>
    </source>
</evidence>
<keyword evidence="6 8" id="KW-0406">Ion transport</keyword>
<reference evidence="10 11" key="1">
    <citation type="submission" date="2019-06" db="EMBL/GenBank/DDBJ databases">
        <title>Discovery of a novel chromosome fission-fusion reversal in muntjac.</title>
        <authorList>
            <person name="Mudd A.B."/>
            <person name="Bredeson J.V."/>
            <person name="Baum R."/>
            <person name="Hockemeyer D."/>
            <person name="Rokhsar D.S."/>
        </authorList>
    </citation>
    <scope>NUCLEOTIDE SEQUENCE [LARGE SCALE GENOMIC DNA]</scope>
    <source>
        <strain evidence="10">UTSW_UCB_Mm</strain>
        <tissue evidence="10">Fibroblast cell line</tissue>
    </source>
</reference>
<dbReference type="Proteomes" id="UP000326458">
    <property type="component" value="Unassembled WGS sequence"/>
</dbReference>
<keyword evidence="5" id="KW-1133">Transmembrane helix</keyword>
<name>A0A5N3VTZ3_MUNMU</name>
<evidence type="ECO:0000313" key="10">
    <source>
        <dbReference type="EMBL" id="KAB0351516.1"/>
    </source>
</evidence>
<proteinExistence type="inferred from homology"/>
<dbReference type="GO" id="GO:0006811">
    <property type="term" value="P:monoatomic ion transport"/>
    <property type="evidence" value="ECO:0007669"/>
    <property type="project" value="UniProtKB-KW"/>
</dbReference>
<feature type="compositionally biased region" description="Polar residues" evidence="9">
    <location>
        <begin position="74"/>
        <end position="98"/>
    </location>
</feature>
<dbReference type="InterPro" id="IPR000272">
    <property type="entry name" value="Ion-transport_regulator_FXYD"/>
</dbReference>
<keyword evidence="11" id="KW-1185">Reference proteome</keyword>
<sequence>MCLWVYPCQEVKGTAEPQACPTEPLSLLRLCSLVPELATQCKMAEPKFEPRLPYTGGGDDEPYIPPRLSFYISCSTPSKMKSPANPTHGSTPSKTQSPSRDKRRDSILRQPGSKEDDPFFYDEDTLRKRGLMVAAVLFITGIVILTKTELEEGAPNRSCGSRERFPTTASW</sequence>
<comment type="caution">
    <text evidence="10">The sequence shown here is derived from an EMBL/GenBank/DDBJ whole genome shotgun (WGS) entry which is preliminary data.</text>
</comment>
<feature type="compositionally biased region" description="Basic and acidic residues" evidence="9">
    <location>
        <begin position="99"/>
        <end position="117"/>
    </location>
</feature>
<dbReference type="PANTHER" id="PTHR14132">
    <property type="entry name" value="SODIUM/POTASSIUM-TRANSPORTING ATPASE SUBUNIT GAMMA"/>
    <property type="match status" value="1"/>
</dbReference>
<feature type="region of interest" description="Disordered" evidence="9">
    <location>
        <begin position="152"/>
        <end position="171"/>
    </location>
</feature>
<evidence type="ECO:0000256" key="6">
    <source>
        <dbReference type="ARBA" id="ARBA00023065"/>
    </source>
</evidence>
<dbReference type="Pfam" id="PF02038">
    <property type="entry name" value="ATP1G1_PLM_MAT8"/>
    <property type="match status" value="1"/>
</dbReference>
<dbReference type="GO" id="GO:0017080">
    <property type="term" value="F:sodium channel regulator activity"/>
    <property type="evidence" value="ECO:0007669"/>
    <property type="project" value="TreeGrafter"/>
</dbReference>
<evidence type="ECO:0000313" key="11">
    <source>
        <dbReference type="Proteomes" id="UP000326458"/>
    </source>
</evidence>
<dbReference type="CDD" id="cd20323">
    <property type="entry name" value="FXYD_FXYD5"/>
    <property type="match status" value="1"/>
</dbReference>
<evidence type="ECO:0000256" key="9">
    <source>
        <dbReference type="SAM" id="MobiDB-lite"/>
    </source>
</evidence>
<dbReference type="Gene3D" id="1.20.5.780">
    <property type="entry name" value="Single helix bin"/>
    <property type="match status" value="1"/>
</dbReference>
<evidence type="ECO:0000256" key="1">
    <source>
        <dbReference type="ARBA" id="ARBA00004167"/>
    </source>
</evidence>
<dbReference type="EMBL" id="VCEA01000002">
    <property type="protein sequence ID" value="KAB0351516.1"/>
    <property type="molecule type" value="Genomic_DNA"/>
</dbReference>
<evidence type="ECO:0000256" key="5">
    <source>
        <dbReference type="ARBA" id="ARBA00022989"/>
    </source>
</evidence>
<accession>A0A5N3VTZ3</accession>
<dbReference type="GO" id="GO:0016020">
    <property type="term" value="C:membrane"/>
    <property type="evidence" value="ECO:0007669"/>
    <property type="project" value="UniProtKB-SubCell"/>
</dbReference>
<comment type="similarity">
    <text evidence="2 8">Belongs to the FXYD family.</text>
</comment>
<keyword evidence="7" id="KW-0472">Membrane</keyword>
<dbReference type="PANTHER" id="PTHR14132:SF14">
    <property type="entry name" value="FXYD DOMAIN-CONTAINING ION TRANSPORT REGULATOR 5"/>
    <property type="match status" value="1"/>
</dbReference>
<comment type="subcellular location">
    <subcellularLocation>
        <location evidence="1">Membrane</location>
        <topology evidence="1">Single-pass membrane protein</topology>
    </subcellularLocation>
</comment>
<feature type="region of interest" description="Disordered" evidence="9">
    <location>
        <begin position="74"/>
        <end position="120"/>
    </location>
</feature>
<evidence type="ECO:0000256" key="3">
    <source>
        <dbReference type="ARBA" id="ARBA00022448"/>
    </source>
</evidence>
<keyword evidence="4" id="KW-0812">Transmembrane</keyword>
<dbReference type="GO" id="GO:0043269">
    <property type="term" value="P:regulation of monoatomic ion transport"/>
    <property type="evidence" value="ECO:0007669"/>
    <property type="project" value="InterPro"/>
</dbReference>
<keyword evidence="3 8" id="KW-0813">Transport</keyword>
<evidence type="ECO:0000256" key="7">
    <source>
        <dbReference type="ARBA" id="ARBA00023136"/>
    </source>
</evidence>
<evidence type="ECO:0000256" key="2">
    <source>
        <dbReference type="ARBA" id="ARBA00005948"/>
    </source>
</evidence>
<dbReference type="AlphaFoldDB" id="A0A5N3VTZ3"/>